<keyword evidence="5" id="KW-0812">Transmembrane</keyword>
<dbReference type="PRINTS" id="PR00182">
    <property type="entry name" value="ECOLNEIPORIN"/>
</dbReference>
<keyword evidence="4" id="KW-1134">Transmembrane beta strand</keyword>
<dbReference type="Pfam" id="PF13609">
    <property type="entry name" value="Porin_4"/>
    <property type="match status" value="1"/>
</dbReference>
<dbReference type="InterPro" id="IPR002299">
    <property type="entry name" value="Porin_Neis"/>
</dbReference>
<dbReference type="InterPro" id="IPR033900">
    <property type="entry name" value="Gram_neg_porin_domain"/>
</dbReference>
<evidence type="ECO:0000313" key="13">
    <source>
        <dbReference type="EMBL" id="KWA68496.1"/>
    </source>
</evidence>
<protein>
    <submittedName>
        <fullName evidence="13">Porin</fullName>
    </submittedName>
</protein>
<dbReference type="GO" id="GO:0015288">
    <property type="term" value="F:porin activity"/>
    <property type="evidence" value="ECO:0007669"/>
    <property type="project" value="UniProtKB-KW"/>
</dbReference>
<organism evidence="13 14">
    <name type="scientific">Burkholderia ubonensis</name>
    <dbReference type="NCBI Taxonomy" id="101571"/>
    <lineage>
        <taxon>Bacteria</taxon>
        <taxon>Pseudomonadati</taxon>
        <taxon>Pseudomonadota</taxon>
        <taxon>Betaproteobacteria</taxon>
        <taxon>Burkholderiales</taxon>
        <taxon>Burkholderiaceae</taxon>
        <taxon>Burkholderia</taxon>
        <taxon>Burkholderia cepacia complex</taxon>
    </lineage>
</organism>
<evidence type="ECO:0000256" key="5">
    <source>
        <dbReference type="ARBA" id="ARBA00022692"/>
    </source>
</evidence>
<dbReference type="AlphaFoldDB" id="A0A106PHW9"/>
<reference evidence="13 14" key="1">
    <citation type="submission" date="2015-11" db="EMBL/GenBank/DDBJ databases">
        <title>Expanding the genomic diversity of Burkholderia species for the development of highly accurate diagnostics.</title>
        <authorList>
            <person name="Sahl J."/>
            <person name="Keim P."/>
            <person name="Wagner D."/>
        </authorList>
    </citation>
    <scope>NUCLEOTIDE SEQUENCE [LARGE SCALE GENOMIC DNA]</scope>
    <source>
        <strain evidence="13 14">MSMB2087WGS</strain>
    </source>
</reference>
<dbReference type="InterPro" id="IPR050298">
    <property type="entry name" value="Gram-neg_bact_OMP"/>
</dbReference>
<dbReference type="InterPro" id="IPR023614">
    <property type="entry name" value="Porin_dom_sf"/>
</dbReference>
<dbReference type="PROSITE" id="PS51257">
    <property type="entry name" value="PROKAR_LIPOPROTEIN"/>
    <property type="match status" value="1"/>
</dbReference>
<dbReference type="RefSeq" id="WP_059945429.1">
    <property type="nucleotide sequence ID" value="NZ_LPDS01000003.1"/>
</dbReference>
<comment type="subunit">
    <text evidence="2">Homotrimer.</text>
</comment>
<evidence type="ECO:0000256" key="1">
    <source>
        <dbReference type="ARBA" id="ARBA00004571"/>
    </source>
</evidence>
<dbReference type="EMBL" id="LPHD01000238">
    <property type="protein sequence ID" value="KWA68496.1"/>
    <property type="molecule type" value="Genomic_DNA"/>
</dbReference>
<feature type="signal peptide" evidence="11">
    <location>
        <begin position="1"/>
        <end position="20"/>
    </location>
</feature>
<dbReference type="SUPFAM" id="SSF56935">
    <property type="entry name" value="Porins"/>
    <property type="match status" value="1"/>
</dbReference>
<dbReference type="GO" id="GO:0034220">
    <property type="term" value="P:monoatomic ion transmembrane transport"/>
    <property type="evidence" value="ECO:0007669"/>
    <property type="project" value="InterPro"/>
</dbReference>
<keyword evidence="7" id="KW-0406">Ion transport</keyword>
<dbReference type="Proteomes" id="UP000060630">
    <property type="component" value="Unassembled WGS sequence"/>
</dbReference>
<dbReference type="GO" id="GO:0009279">
    <property type="term" value="C:cell outer membrane"/>
    <property type="evidence" value="ECO:0007669"/>
    <property type="project" value="UniProtKB-SubCell"/>
</dbReference>
<keyword evidence="9" id="KW-0472">Membrane</keyword>
<evidence type="ECO:0000256" key="11">
    <source>
        <dbReference type="SAM" id="SignalP"/>
    </source>
</evidence>
<keyword evidence="3" id="KW-0813">Transport</keyword>
<sequence>MNKQLVAASLLLPLAGVACAQSAVTLYGIVDAGITYRSNERVGAAGNYVGNYAGHSNVGLTTGNLSGSRWGIKGMEDLGGGLRALFVLENGFDIANGTSGQGGRQFGRQAFVGVGSDRYGTVSLGRQYTSLDDFVSPVGPSAYIGGFGAHPGDIDDLDQTARVDSSIKYTSANYAGLTFGALYGFGGQPGSMKPRNTWSVGAAYAAGPLRVGVGYERADNSKTGANDKTVGKWQSTDDGLFNSSINEGYASAQSQQVIATGATYDFGPALVGVNYSNVQYRGGDRSLFSGHATFNVAGVFTRWKVRPQTQLFAGYSYTRGSEIEGADGRAQYHNVTLGAVYDLSKRTSVYLLGAYQHACGTTLDAQGRPVAATASVSDKANGHSSDARSQAIVSVGMRQRF</sequence>
<dbReference type="GO" id="GO:0046930">
    <property type="term" value="C:pore complex"/>
    <property type="evidence" value="ECO:0007669"/>
    <property type="project" value="UniProtKB-KW"/>
</dbReference>
<gene>
    <name evidence="13" type="ORF">WL29_10100</name>
</gene>
<comment type="subcellular location">
    <subcellularLocation>
        <location evidence="1">Cell outer membrane</location>
        <topology evidence="1">Multi-pass membrane protein</topology>
    </subcellularLocation>
</comment>
<feature type="chain" id="PRO_5007126834" evidence="11">
    <location>
        <begin position="21"/>
        <end position="401"/>
    </location>
</feature>
<evidence type="ECO:0000259" key="12">
    <source>
        <dbReference type="Pfam" id="PF13609"/>
    </source>
</evidence>
<evidence type="ECO:0000313" key="14">
    <source>
        <dbReference type="Proteomes" id="UP000060630"/>
    </source>
</evidence>
<dbReference type="PANTHER" id="PTHR34501">
    <property type="entry name" value="PROTEIN YDDL-RELATED"/>
    <property type="match status" value="1"/>
</dbReference>
<dbReference type="PANTHER" id="PTHR34501:SF9">
    <property type="entry name" value="MAJOR OUTER MEMBRANE PROTEIN P.IA"/>
    <property type="match status" value="1"/>
</dbReference>
<evidence type="ECO:0000256" key="3">
    <source>
        <dbReference type="ARBA" id="ARBA00022448"/>
    </source>
</evidence>
<dbReference type="PRINTS" id="PR00184">
    <property type="entry name" value="NEISSPPORIN"/>
</dbReference>
<keyword evidence="10" id="KW-0998">Cell outer membrane</keyword>
<evidence type="ECO:0000256" key="10">
    <source>
        <dbReference type="ARBA" id="ARBA00023237"/>
    </source>
</evidence>
<evidence type="ECO:0000256" key="9">
    <source>
        <dbReference type="ARBA" id="ARBA00023136"/>
    </source>
</evidence>
<keyword evidence="8" id="KW-0626">Porin</keyword>
<dbReference type="Gene3D" id="2.40.160.10">
    <property type="entry name" value="Porin"/>
    <property type="match status" value="1"/>
</dbReference>
<evidence type="ECO:0000256" key="2">
    <source>
        <dbReference type="ARBA" id="ARBA00011233"/>
    </source>
</evidence>
<evidence type="ECO:0000256" key="4">
    <source>
        <dbReference type="ARBA" id="ARBA00022452"/>
    </source>
</evidence>
<accession>A0A106PHW9</accession>
<dbReference type="CDD" id="cd00342">
    <property type="entry name" value="gram_neg_porins"/>
    <property type="match status" value="1"/>
</dbReference>
<dbReference type="InterPro" id="IPR001702">
    <property type="entry name" value="Porin_Gram-ve"/>
</dbReference>
<evidence type="ECO:0000256" key="8">
    <source>
        <dbReference type="ARBA" id="ARBA00023114"/>
    </source>
</evidence>
<name>A0A106PHW9_9BURK</name>
<comment type="caution">
    <text evidence="13">The sequence shown here is derived from an EMBL/GenBank/DDBJ whole genome shotgun (WGS) entry which is preliminary data.</text>
</comment>
<evidence type="ECO:0000256" key="6">
    <source>
        <dbReference type="ARBA" id="ARBA00022729"/>
    </source>
</evidence>
<feature type="domain" description="Porin" evidence="12">
    <location>
        <begin position="7"/>
        <end position="356"/>
    </location>
</feature>
<proteinExistence type="predicted"/>
<evidence type="ECO:0000256" key="7">
    <source>
        <dbReference type="ARBA" id="ARBA00023065"/>
    </source>
</evidence>
<keyword evidence="6 11" id="KW-0732">Signal</keyword>